<feature type="domain" description="PA" evidence="14">
    <location>
        <begin position="376"/>
        <end position="463"/>
    </location>
</feature>
<dbReference type="Gene3D" id="2.60.40.2310">
    <property type="match status" value="1"/>
</dbReference>
<evidence type="ECO:0008006" key="19">
    <source>
        <dbReference type="Google" id="ProtNLM"/>
    </source>
</evidence>
<gene>
    <name evidence="17" type="ORF">FNV43_RR16305</name>
</gene>
<dbReference type="InterPro" id="IPR045051">
    <property type="entry name" value="SBT"/>
</dbReference>
<evidence type="ECO:0000259" key="13">
    <source>
        <dbReference type="Pfam" id="PF00082"/>
    </source>
</evidence>
<dbReference type="CDD" id="cd04852">
    <property type="entry name" value="Peptidases_S8_3"/>
    <property type="match status" value="1"/>
</dbReference>
<dbReference type="GO" id="GO:0009610">
    <property type="term" value="P:response to symbiotic fungus"/>
    <property type="evidence" value="ECO:0007669"/>
    <property type="project" value="UniProtKB-ARBA"/>
</dbReference>
<dbReference type="PROSITE" id="PS51892">
    <property type="entry name" value="SUBTILASE"/>
    <property type="match status" value="1"/>
</dbReference>
<keyword evidence="7 12" id="KW-0732">Signal</keyword>
<evidence type="ECO:0000256" key="1">
    <source>
        <dbReference type="ARBA" id="ARBA00002076"/>
    </source>
</evidence>
<keyword evidence="18" id="KW-1185">Reference proteome</keyword>
<dbReference type="GO" id="GO:0004252">
    <property type="term" value="F:serine-type endopeptidase activity"/>
    <property type="evidence" value="ECO:0007669"/>
    <property type="project" value="UniProtKB-UniRule"/>
</dbReference>
<evidence type="ECO:0000259" key="16">
    <source>
        <dbReference type="Pfam" id="PF17766"/>
    </source>
</evidence>
<dbReference type="PRINTS" id="PR00723">
    <property type="entry name" value="SUBTILISIN"/>
</dbReference>
<evidence type="ECO:0000256" key="7">
    <source>
        <dbReference type="ARBA" id="ARBA00022729"/>
    </source>
</evidence>
<dbReference type="GO" id="GO:0048046">
    <property type="term" value="C:apoplast"/>
    <property type="evidence" value="ECO:0007669"/>
    <property type="project" value="UniProtKB-SubCell"/>
</dbReference>
<protein>
    <recommendedName>
        <fullName evidence="19">Subtilisin-like protease</fullName>
    </recommendedName>
</protein>
<evidence type="ECO:0000256" key="9">
    <source>
        <dbReference type="ARBA" id="ARBA00022825"/>
    </source>
</evidence>
<proteinExistence type="inferred from homology"/>
<dbReference type="GO" id="GO:0006508">
    <property type="term" value="P:proteolysis"/>
    <property type="evidence" value="ECO:0007669"/>
    <property type="project" value="UniProtKB-KW"/>
</dbReference>
<dbReference type="AlphaFoldDB" id="A0A8K0GYJ5"/>
<keyword evidence="8 11" id="KW-0378">Hydrolase</keyword>
<dbReference type="Gene3D" id="3.30.70.80">
    <property type="entry name" value="Peptidase S8 propeptide/proteinase inhibitor I9"/>
    <property type="match status" value="1"/>
</dbReference>
<sequence length="761" mass="80986">MENSRCTALCILTFLFAIDFNLYCSSTAALAEELLSSSPSQTYIVLTRKPEADDEVSLQNWYQSFLPTVTTTSSDQQQQPQIVHEYRNVVTGFAARLTSEQVKAMEDKEGFVSAQPEKILALQTTHTPNFLGLLNDRGLGFWNRSNYGKGVIIGVVDGGVLPHHPSFNDEGVPPPPAKWKGKCEFKSKVCNNKLIGARNLQKVAKNEPPFDEEGHGSHTAGTAAGNFVKGANVFGNAYGTAVGVAPHAHLAIYKACSAKACAESDILAAIDVAVEDGVDVLSISLGHVSPRLSPFYSDLIAIGAFGATQKGIFVSCAAANSGPHLKTLSNDAPWILTVGASTIDRTIKATARLGNGAEYDGQSTFQPEDFQSTLLPLVYAGSNGNQSSALCEKGSLKNVDVKGKIVLCEKGGRISRIGKGKEIKSDGGVAMILMNQKADGYSTLSDSHVLPATHVGYASGLKIKAYINSTKDPKATILFKGTIIGHQSFAPAVASLSSRGPSQASPGILKPDIIGPGVSILAAWPFSVDNSTTSISTKSTFNIISGTSMACPHLSGIAALLKSSHPHWSPAVIKSAIMTTADVVNLAGNPIVDQTLSPADLFATGAGHVNPFKANDPGLVYDLQSDDYIPYLCGLKYTDKQVETITQRQAKCSQIKSIAETQLNYPSFSVLLGSASQSYTRTVTNVGEANSIYTLEVSVPQGIGMRVSPRKLVFTKVNQKATYTVEFIPQREGGNRGFGEGYLKWVSGKHSVRSPISVIFK</sequence>
<keyword evidence="4" id="KW-0052">Apoplast</keyword>
<keyword evidence="6 11" id="KW-0645">Protease</keyword>
<dbReference type="Proteomes" id="UP000796880">
    <property type="component" value="Unassembled WGS sequence"/>
</dbReference>
<dbReference type="Pfam" id="PF00082">
    <property type="entry name" value="Peptidase_S8"/>
    <property type="match status" value="1"/>
</dbReference>
<feature type="chain" id="PRO_5035430609" description="Subtilisin-like protease" evidence="12">
    <location>
        <begin position="32"/>
        <end position="761"/>
    </location>
</feature>
<feature type="domain" description="Peptidase S8/S53" evidence="13">
    <location>
        <begin position="148"/>
        <end position="588"/>
    </location>
</feature>
<dbReference type="FunFam" id="2.60.40.2310:FF:000001">
    <property type="entry name" value="Subtilisin-like protease SBT1.5"/>
    <property type="match status" value="1"/>
</dbReference>
<dbReference type="Pfam" id="PF02225">
    <property type="entry name" value="PA"/>
    <property type="match status" value="1"/>
</dbReference>
<evidence type="ECO:0000256" key="5">
    <source>
        <dbReference type="ARBA" id="ARBA00022525"/>
    </source>
</evidence>
<comment type="caution">
    <text evidence="17">The sequence shown here is derived from an EMBL/GenBank/DDBJ whole genome shotgun (WGS) entry which is preliminary data.</text>
</comment>
<dbReference type="InterPro" id="IPR003137">
    <property type="entry name" value="PA_domain"/>
</dbReference>
<comment type="similarity">
    <text evidence="3 11">Belongs to the peptidase S8 family.</text>
</comment>
<feature type="active site" description="Charge relay system" evidence="10 11">
    <location>
        <position position="157"/>
    </location>
</feature>
<feature type="active site" description="Charge relay system" evidence="10 11">
    <location>
        <position position="548"/>
    </location>
</feature>
<dbReference type="FunFam" id="3.50.30.30:FF:000005">
    <property type="entry name" value="subtilisin-like protease SBT1.5"/>
    <property type="match status" value="1"/>
</dbReference>
<reference evidence="17" key="1">
    <citation type="submission" date="2020-03" db="EMBL/GenBank/DDBJ databases">
        <title>A high-quality chromosome-level genome assembly of a woody plant with both climbing and erect habits, Rhamnella rubrinervis.</title>
        <authorList>
            <person name="Lu Z."/>
            <person name="Yang Y."/>
            <person name="Zhu X."/>
            <person name="Sun Y."/>
        </authorList>
    </citation>
    <scope>NUCLEOTIDE SEQUENCE</scope>
    <source>
        <strain evidence="17">BYM</strain>
        <tissue evidence="17">Leaf</tissue>
    </source>
</reference>
<evidence type="ECO:0000256" key="12">
    <source>
        <dbReference type="SAM" id="SignalP"/>
    </source>
</evidence>
<keyword evidence="5" id="KW-0964">Secreted</keyword>
<evidence type="ECO:0000256" key="10">
    <source>
        <dbReference type="PIRSR" id="PIRSR615500-1"/>
    </source>
</evidence>
<feature type="domain" description="Inhibitor I9" evidence="15">
    <location>
        <begin position="42"/>
        <end position="122"/>
    </location>
</feature>
<dbReference type="InterPro" id="IPR010259">
    <property type="entry name" value="S8pro/Inhibitor_I9"/>
</dbReference>
<evidence type="ECO:0000256" key="8">
    <source>
        <dbReference type="ARBA" id="ARBA00022801"/>
    </source>
</evidence>
<dbReference type="InterPro" id="IPR034197">
    <property type="entry name" value="Peptidases_S8_3"/>
</dbReference>
<dbReference type="InterPro" id="IPR037045">
    <property type="entry name" value="S8pro/Inhibitor_I9_sf"/>
</dbReference>
<dbReference type="CDD" id="cd02120">
    <property type="entry name" value="PA_subtilisin_like"/>
    <property type="match status" value="1"/>
</dbReference>
<dbReference type="SUPFAM" id="SSF52743">
    <property type="entry name" value="Subtilisin-like"/>
    <property type="match status" value="1"/>
</dbReference>
<evidence type="ECO:0000259" key="15">
    <source>
        <dbReference type="Pfam" id="PF05922"/>
    </source>
</evidence>
<dbReference type="OrthoDB" id="206201at2759"/>
<name>A0A8K0GYJ5_9ROSA</name>
<keyword evidence="9 11" id="KW-0720">Serine protease</keyword>
<evidence type="ECO:0000313" key="17">
    <source>
        <dbReference type="EMBL" id="KAF3442389.1"/>
    </source>
</evidence>
<evidence type="ECO:0000256" key="6">
    <source>
        <dbReference type="ARBA" id="ARBA00022670"/>
    </source>
</evidence>
<dbReference type="PANTHER" id="PTHR10795">
    <property type="entry name" value="PROPROTEIN CONVERTASE SUBTILISIN/KEXIN"/>
    <property type="match status" value="1"/>
</dbReference>
<dbReference type="EMBL" id="VOIH02000007">
    <property type="protein sequence ID" value="KAF3442389.1"/>
    <property type="molecule type" value="Genomic_DNA"/>
</dbReference>
<evidence type="ECO:0000313" key="18">
    <source>
        <dbReference type="Proteomes" id="UP000796880"/>
    </source>
</evidence>
<comment type="subcellular location">
    <subcellularLocation>
        <location evidence="2">Secreted</location>
        <location evidence="2">Extracellular space</location>
        <location evidence="2">Apoplast</location>
    </subcellularLocation>
</comment>
<dbReference type="InterPro" id="IPR036852">
    <property type="entry name" value="Peptidase_S8/S53_dom_sf"/>
</dbReference>
<feature type="active site" description="Charge relay system" evidence="10 11">
    <location>
        <position position="215"/>
    </location>
</feature>
<dbReference type="InterPro" id="IPR000209">
    <property type="entry name" value="Peptidase_S8/S53_dom"/>
</dbReference>
<comment type="function">
    <text evidence="1">Required for arbuscular mycorrhiza (AM) development during AM symbiosis with AM fungi (e.g. Glomeromycota intraradices).</text>
</comment>
<dbReference type="InterPro" id="IPR015500">
    <property type="entry name" value="Peptidase_S8_subtilisin-rel"/>
</dbReference>
<evidence type="ECO:0000256" key="2">
    <source>
        <dbReference type="ARBA" id="ARBA00004271"/>
    </source>
</evidence>
<accession>A0A8K0GYJ5</accession>
<evidence type="ECO:0000256" key="3">
    <source>
        <dbReference type="ARBA" id="ARBA00011073"/>
    </source>
</evidence>
<evidence type="ECO:0000256" key="11">
    <source>
        <dbReference type="PROSITE-ProRule" id="PRU01240"/>
    </source>
</evidence>
<dbReference type="Gene3D" id="3.50.30.30">
    <property type="match status" value="1"/>
</dbReference>
<evidence type="ECO:0000259" key="14">
    <source>
        <dbReference type="Pfam" id="PF02225"/>
    </source>
</evidence>
<evidence type="ECO:0000256" key="4">
    <source>
        <dbReference type="ARBA" id="ARBA00022523"/>
    </source>
</evidence>
<organism evidence="17 18">
    <name type="scientific">Rhamnella rubrinervis</name>
    <dbReference type="NCBI Taxonomy" id="2594499"/>
    <lineage>
        <taxon>Eukaryota</taxon>
        <taxon>Viridiplantae</taxon>
        <taxon>Streptophyta</taxon>
        <taxon>Embryophyta</taxon>
        <taxon>Tracheophyta</taxon>
        <taxon>Spermatophyta</taxon>
        <taxon>Magnoliopsida</taxon>
        <taxon>eudicotyledons</taxon>
        <taxon>Gunneridae</taxon>
        <taxon>Pentapetalae</taxon>
        <taxon>rosids</taxon>
        <taxon>fabids</taxon>
        <taxon>Rosales</taxon>
        <taxon>Rhamnaceae</taxon>
        <taxon>rhamnoid group</taxon>
        <taxon>Rhamneae</taxon>
        <taxon>Rhamnella</taxon>
    </lineage>
</organism>
<feature type="signal peptide" evidence="12">
    <location>
        <begin position="1"/>
        <end position="31"/>
    </location>
</feature>
<dbReference type="Gene3D" id="3.40.50.200">
    <property type="entry name" value="Peptidase S8/S53 domain"/>
    <property type="match status" value="1"/>
</dbReference>
<dbReference type="Pfam" id="PF05922">
    <property type="entry name" value="Inhibitor_I9"/>
    <property type="match status" value="1"/>
</dbReference>
<dbReference type="Pfam" id="PF17766">
    <property type="entry name" value="fn3_6"/>
    <property type="match status" value="1"/>
</dbReference>
<feature type="domain" description="Subtilisin-like protease fibronectin type-III" evidence="16">
    <location>
        <begin position="662"/>
        <end position="758"/>
    </location>
</feature>
<dbReference type="InterPro" id="IPR041469">
    <property type="entry name" value="Subtilisin-like_FN3"/>
</dbReference>